<proteinExistence type="predicted"/>
<evidence type="ECO:0000256" key="1">
    <source>
        <dbReference type="SAM" id="MobiDB-lite"/>
    </source>
</evidence>
<name>A0A8S3YFA1_PARAO</name>
<evidence type="ECO:0000313" key="3">
    <source>
        <dbReference type="Proteomes" id="UP000691718"/>
    </source>
</evidence>
<dbReference type="Proteomes" id="UP000691718">
    <property type="component" value="Unassembled WGS sequence"/>
</dbReference>
<gene>
    <name evidence="2" type="ORF">PAPOLLO_LOCUS27210</name>
</gene>
<keyword evidence="3" id="KW-1185">Reference proteome</keyword>
<sequence>MDSRTKQIEQWLAESTDEEQVGESDSELEEDEIIQSDHDSASEFEESSAHSSESSDNEEGVPEGQYNNFYFTRHNGRNGPKQKLSKSPPSSAVKT</sequence>
<comment type="caution">
    <text evidence="2">The sequence shown here is derived from an EMBL/GenBank/DDBJ whole genome shotgun (WGS) entry which is preliminary data.</text>
</comment>
<evidence type="ECO:0000313" key="2">
    <source>
        <dbReference type="EMBL" id="CAG5057443.1"/>
    </source>
</evidence>
<accession>A0A8S3YFA1</accession>
<dbReference type="EMBL" id="CAJQZP010001624">
    <property type="protein sequence ID" value="CAG5057443.1"/>
    <property type="molecule type" value="Genomic_DNA"/>
</dbReference>
<reference evidence="2" key="1">
    <citation type="submission" date="2021-04" db="EMBL/GenBank/DDBJ databases">
        <authorList>
            <person name="Tunstrom K."/>
        </authorList>
    </citation>
    <scope>NUCLEOTIDE SEQUENCE</scope>
</reference>
<feature type="region of interest" description="Disordered" evidence="1">
    <location>
        <begin position="1"/>
        <end position="95"/>
    </location>
</feature>
<organism evidence="2 3">
    <name type="scientific">Parnassius apollo</name>
    <name type="common">Apollo butterfly</name>
    <name type="synonym">Papilio apollo</name>
    <dbReference type="NCBI Taxonomy" id="110799"/>
    <lineage>
        <taxon>Eukaryota</taxon>
        <taxon>Metazoa</taxon>
        <taxon>Ecdysozoa</taxon>
        <taxon>Arthropoda</taxon>
        <taxon>Hexapoda</taxon>
        <taxon>Insecta</taxon>
        <taxon>Pterygota</taxon>
        <taxon>Neoptera</taxon>
        <taxon>Endopterygota</taxon>
        <taxon>Lepidoptera</taxon>
        <taxon>Glossata</taxon>
        <taxon>Ditrysia</taxon>
        <taxon>Papilionoidea</taxon>
        <taxon>Papilionidae</taxon>
        <taxon>Parnassiinae</taxon>
        <taxon>Parnassini</taxon>
        <taxon>Parnassius</taxon>
        <taxon>Parnassius</taxon>
    </lineage>
</organism>
<protein>
    <submittedName>
        <fullName evidence="2">(apollo) hypothetical protein</fullName>
    </submittedName>
</protein>
<feature type="compositionally biased region" description="Acidic residues" evidence="1">
    <location>
        <begin position="15"/>
        <end position="34"/>
    </location>
</feature>
<feature type="compositionally biased region" description="Low complexity" evidence="1">
    <location>
        <begin position="81"/>
        <end position="95"/>
    </location>
</feature>
<dbReference type="AlphaFoldDB" id="A0A8S3YFA1"/>